<dbReference type="InterPro" id="IPR013783">
    <property type="entry name" value="Ig-like_fold"/>
</dbReference>
<accession>F0P0G5</accession>
<dbReference type="STRING" id="865938.Weevi_0734"/>
<dbReference type="HOGENOM" id="CLU_049143_0_0_10"/>
<dbReference type="InterPro" id="IPR014756">
    <property type="entry name" value="Ig_E-set"/>
</dbReference>
<dbReference type="OrthoDB" id="1522602at2"/>
<dbReference type="SUPFAM" id="SSF81296">
    <property type="entry name" value="E set domains"/>
    <property type="match status" value="1"/>
</dbReference>
<organism evidence="2 3">
    <name type="scientific">Weeksella virosa (strain ATCC 43766 / DSM 16922 / JCM 21250 / CCUG 30538 / CDC 9751 / IAM 14551 / NBRC 16016 / NCTC 11634 / CL345/78)</name>
    <dbReference type="NCBI Taxonomy" id="865938"/>
    <lineage>
        <taxon>Bacteria</taxon>
        <taxon>Pseudomonadati</taxon>
        <taxon>Bacteroidota</taxon>
        <taxon>Flavobacteriia</taxon>
        <taxon>Flavobacteriales</taxon>
        <taxon>Weeksellaceae</taxon>
        <taxon>Weeksella</taxon>
    </lineage>
</organism>
<dbReference type="eggNOG" id="ENOG502Z7QJ">
    <property type="taxonomic scope" value="Bacteria"/>
</dbReference>
<reference evidence="2 3" key="1">
    <citation type="journal article" date="2011" name="Stand. Genomic Sci.">
        <title>Complete genome sequence of Weeksella virosa type strain (9751).</title>
        <authorList>
            <person name="Lang E."/>
            <person name="Teshima H."/>
            <person name="Lucas S."/>
            <person name="Lapidus A."/>
            <person name="Hammon N."/>
            <person name="Deshpande S."/>
            <person name="Nolan M."/>
            <person name="Cheng J.F."/>
            <person name="Pitluck S."/>
            <person name="Liolios K."/>
            <person name="Pagani I."/>
            <person name="Mikhailova N."/>
            <person name="Ivanova N."/>
            <person name="Mavromatis K."/>
            <person name="Pati A."/>
            <person name="Tapia R."/>
            <person name="Han C."/>
            <person name="Goodwin L."/>
            <person name="Chen A."/>
            <person name="Palaniappan K."/>
            <person name="Land M."/>
            <person name="Hauser L."/>
            <person name="Chang Y.J."/>
            <person name="Jeffries C.D."/>
            <person name="Brambilla E.M."/>
            <person name="Kopitz M."/>
            <person name="Rohde M."/>
            <person name="Goker M."/>
            <person name="Tindall B.J."/>
            <person name="Detter J.C."/>
            <person name="Woyke T."/>
            <person name="Bristow J."/>
            <person name="Eisen J.A."/>
            <person name="Markowitz V."/>
            <person name="Hugenholtz P."/>
            <person name="Klenk H.P."/>
            <person name="Kyrpides N.C."/>
        </authorList>
    </citation>
    <scope>NUCLEOTIDE SEQUENCE [LARGE SCALE GENOMIC DNA]</scope>
    <source>
        <strain evidence="3">ATCC 43766 / DSM 16922 / JCM 21250 / NBRC 16016 / NCTC 11634 / CL345/78</strain>
    </source>
</reference>
<dbReference type="Gene3D" id="2.60.40.10">
    <property type="entry name" value="Immunoglobulins"/>
    <property type="match status" value="1"/>
</dbReference>
<dbReference type="RefSeq" id="WP_013597840.1">
    <property type="nucleotide sequence ID" value="NC_015144.1"/>
</dbReference>
<dbReference type="Pfam" id="PF17116">
    <property type="entry name" value="T9SS_plug_1st"/>
    <property type="match status" value="1"/>
</dbReference>
<feature type="domain" description="Type 9 secretion system plug protein N-terminal" evidence="1">
    <location>
        <begin position="31"/>
        <end position="154"/>
    </location>
</feature>
<sequence>MNFTKLFVVFVCIMVGVSYAQIPYVQPPKNIQAIQLFNPQTNDNTPIIELGKGYLLLSFDDLEAGYKRYQYKIEHRNADWSPSNVFQSEYLDGYSSDYIKTYKNSFNTYQKYTNYQIQIPNRDMNIKLSGNYILTVYLDNDTKPIFTKRFAVYQNQVDLGVQATRYVNSLDEWYNQRIQVQVASANVNLTESPEAAKLYVMKNNNWNDGMPMTPQFSRSNQLIYNSNKWVMEGGSEYNWFDTKNLDVPALSTEKTLRQDSVYYTFLRPHEPQYQYLYNDYPDINGNFYIRTIRVGTERNAASEADYTWVNFALEPFDFRGQDFEVFVVGAFNDWQLTDTNKMKMSESGLWEVELYLKQGYYNYQFAVRNTKTAEVSQTYIDGSFWQTENLYQALFYFRPWGFRYDMLIGYGEGNSRK</sequence>
<proteinExistence type="predicted"/>
<name>F0P0G5_WEEVC</name>
<reference evidence="3" key="2">
    <citation type="journal article" date="2011" name="Stand. Genomic Sci.">
        <title>Complete genome sequence of Weeksella virosa type strain (9751T).</title>
        <authorList>
            <person name="Lang E."/>
            <person name="Teshima H."/>
            <person name="Lucas S."/>
            <person name="Lapidus A."/>
            <person name="Hammon N."/>
            <person name="Deshpande S."/>
            <person name="Nolan M."/>
            <person name="Cheng J."/>
            <person name="Pitluck S."/>
            <person name="Liolios K."/>
            <person name="Pagani I."/>
            <person name="Mikhailova N."/>
            <person name="Ivanova N."/>
            <person name="Mavromatis K."/>
            <person name="Pati A."/>
            <person name="Tapia R."/>
            <person name="Han C."/>
            <person name="Goodwin L."/>
            <person name="Chen A."/>
            <person name="Palaniappan K."/>
            <person name="Land M."/>
            <person name="Hauser L."/>
            <person name="Chang Y."/>
            <person name="Jeffries C."/>
            <person name="Brambilla E."/>
            <person name="Kopitz M."/>
            <person name="Rohde M."/>
            <person name="Goker M."/>
            <person name="Tindall B."/>
            <person name="Detter J."/>
            <person name="Woyke T."/>
            <person name="Bristow J."/>
            <person name="Eisen J."/>
            <person name="Markowitz V."/>
            <person name="Hugenholtz P."/>
            <person name="Klenk H."/>
            <person name="Kyrpides N."/>
        </authorList>
    </citation>
    <scope>NUCLEOTIDE SEQUENCE [LARGE SCALE GENOMIC DNA]</scope>
    <source>
        <strain evidence="3">ATCC 43766 / DSM 16922 / JCM 21250 / NBRC 16016 / NCTC 11634 / CL345/78</strain>
    </source>
</reference>
<evidence type="ECO:0000259" key="1">
    <source>
        <dbReference type="Pfam" id="PF17116"/>
    </source>
</evidence>
<evidence type="ECO:0000313" key="3">
    <source>
        <dbReference type="Proteomes" id="UP000008641"/>
    </source>
</evidence>
<dbReference type="InterPro" id="IPR031345">
    <property type="entry name" value="T9SS_Plug_N"/>
</dbReference>
<protein>
    <recommendedName>
        <fullName evidence="1">Type 9 secretion system plug protein N-terminal domain-containing protein</fullName>
    </recommendedName>
</protein>
<dbReference type="Proteomes" id="UP000008641">
    <property type="component" value="Chromosome"/>
</dbReference>
<dbReference type="KEGG" id="wvi:Weevi_0734"/>
<dbReference type="AlphaFoldDB" id="F0P0G5"/>
<evidence type="ECO:0000313" key="2">
    <source>
        <dbReference type="EMBL" id="ADX67449.1"/>
    </source>
</evidence>
<keyword evidence="3" id="KW-1185">Reference proteome</keyword>
<gene>
    <name evidence="2" type="ordered locus">Weevi_0734</name>
</gene>
<dbReference type="EMBL" id="CP002455">
    <property type="protein sequence ID" value="ADX67449.1"/>
    <property type="molecule type" value="Genomic_DNA"/>
</dbReference>